<accession>A0A8T0AZZ9</accession>
<dbReference type="AlphaFoldDB" id="A0A8T0AZZ9"/>
<evidence type="ECO:0000256" key="7">
    <source>
        <dbReference type="SAM" id="Coils"/>
    </source>
</evidence>
<comment type="caution">
    <text evidence="9">The sequence shown here is derived from an EMBL/GenBank/DDBJ whole genome shotgun (WGS) entry which is preliminary data.</text>
</comment>
<feature type="domain" description="Trichohyalin-plectin-homology" evidence="8">
    <location>
        <begin position="158"/>
        <end position="494"/>
    </location>
</feature>
<reference evidence="9" key="1">
    <citation type="submission" date="2020-08" db="EMBL/GenBank/DDBJ databases">
        <title>Chromosome-level assembly of Southern catfish (Silurus meridionalis) provides insights into visual adaptation to the nocturnal and benthic lifestyles.</title>
        <authorList>
            <person name="Zhang Y."/>
            <person name="Wang D."/>
            <person name="Peng Z."/>
        </authorList>
    </citation>
    <scope>NUCLEOTIDE SEQUENCE</scope>
    <source>
        <strain evidence="9">SWU-2019-XX</strain>
        <tissue evidence="9">Muscle</tissue>
    </source>
</reference>
<evidence type="ECO:0000313" key="10">
    <source>
        <dbReference type="Proteomes" id="UP000606274"/>
    </source>
</evidence>
<evidence type="ECO:0000313" key="9">
    <source>
        <dbReference type="EMBL" id="KAF7697056.1"/>
    </source>
</evidence>
<dbReference type="GO" id="GO:0005929">
    <property type="term" value="C:cilium"/>
    <property type="evidence" value="ECO:0007669"/>
    <property type="project" value="UniProtKB-SubCell"/>
</dbReference>
<dbReference type="Pfam" id="PF13868">
    <property type="entry name" value="TPH"/>
    <property type="match status" value="1"/>
</dbReference>
<evidence type="ECO:0000256" key="2">
    <source>
        <dbReference type="ARBA" id="ARBA00023054"/>
    </source>
</evidence>
<proteinExistence type="inferred from homology"/>
<comment type="similarity">
    <text evidence="5">Belongs to the CFAP53 family.</text>
</comment>
<comment type="subcellular location">
    <subcellularLocation>
        <location evidence="1">Cell projection</location>
        <location evidence="1">Cilium</location>
    </subcellularLocation>
</comment>
<evidence type="ECO:0000256" key="1">
    <source>
        <dbReference type="ARBA" id="ARBA00004138"/>
    </source>
</evidence>
<keyword evidence="4" id="KW-0966">Cell projection</keyword>
<dbReference type="InterPro" id="IPR043597">
    <property type="entry name" value="TPH_dom"/>
</dbReference>
<dbReference type="PANTHER" id="PTHR31183:SF1">
    <property type="entry name" value="CILIA- AND FLAGELLA-ASSOCIATED PROTEIN 53"/>
    <property type="match status" value="1"/>
</dbReference>
<evidence type="ECO:0000259" key="8">
    <source>
        <dbReference type="Pfam" id="PF13868"/>
    </source>
</evidence>
<keyword evidence="3" id="KW-0969">Cilium</keyword>
<sequence>MLVGGRSKAQCREVNGNTPHSLAVQARKPLSRTMDYFNMERRKQDTARNTLLDFTKDQSACNIRMRWEKNTEKKMVSATIKQRVHKAMEQYEMSIDERRKRLHNLLESEERELLRELQTKKNTILENQARMRERAKFLQEKRESERQKVVAEKFDQLVREQSQEVRAFNTRRQLEEVYTERAAQIQTRQEEHQMQLEEEMKYAQLWEEDRLAKERYEDLHAQSQREKNLEQLAFLHSQMEAAEQHRLQEKQLKNEEAQLMRNQREIMHLEEQRENRLKLQNQKKRHRQLDTSLRLKMKRLAREQQEDLELDMSILEQLLAQTDNEKKEEALRKLELREEQLRYRQYLAQQLKEQKQQEAEMEQMIEADLQQTCNRRAEQNRLVKEARDRLMKDVLDTRHLQIQEKLQRNAQKQAELAQERDELSRTIQENKLLDEQEKKRFREACHEYQADLLAQLLHKQQLCDAEQAEIDREAEMNRLNQEKYDQKVQEILSRPMSHTTAVHPFRKRGAKSTF</sequence>
<dbReference type="OrthoDB" id="75950at2759"/>
<feature type="coiled-coil region" evidence="7">
    <location>
        <begin position="235"/>
        <end position="436"/>
    </location>
</feature>
<evidence type="ECO:0000256" key="3">
    <source>
        <dbReference type="ARBA" id="ARBA00023069"/>
    </source>
</evidence>
<feature type="coiled-coil region" evidence="7">
    <location>
        <begin position="88"/>
        <end position="148"/>
    </location>
</feature>
<dbReference type="InterPro" id="IPR043596">
    <property type="entry name" value="CFAP53/TCHP"/>
</dbReference>
<keyword evidence="10" id="KW-1185">Reference proteome</keyword>
<dbReference type="EMBL" id="JABFDY010000015">
    <property type="protein sequence ID" value="KAF7697056.1"/>
    <property type="molecule type" value="Genomic_DNA"/>
</dbReference>
<evidence type="ECO:0000256" key="5">
    <source>
        <dbReference type="ARBA" id="ARBA00033747"/>
    </source>
</evidence>
<dbReference type="Proteomes" id="UP000606274">
    <property type="component" value="Unassembled WGS sequence"/>
</dbReference>
<evidence type="ECO:0000256" key="4">
    <source>
        <dbReference type="ARBA" id="ARBA00023273"/>
    </source>
</evidence>
<protein>
    <recommendedName>
        <fullName evidence="6">Cilia- and flagella-associated protein 53</fullName>
    </recommendedName>
</protein>
<organism evidence="9 10">
    <name type="scientific">Silurus meridionalis</name>
    <name type="common">Southern catfish</name>
    <name type="synonym">Silurus soldatovi meridionalis</name>
    <dbReference type="NCBI Taxonomy" id="175797"/>
    <lineage>
        <taxon>Eukaryota</taxon>
        <taxon>Metazoa</taxon>
        <taxon>Chordata</taxon>
        <taxon>Craniata</taxon>
        <taxon>Vertebrata</taxon>
        <taxon>Euteleostomi</taxon>
        <taxon>Actinopterygii</taxon>
        <taxon>Neopterygii</taxon>
        <taxon>Teleostei</taxon>
        <taxon>Ostariophysi</taxon>
        <taxon>Siluriformes</taxon>
        <taxon>Siluridae</taxon>
        <taxon>Silurus</taxon>
    </lineage>
</organism>
<name>A0A8T0AZZ9_SILME</name>
<dbReference type="PANTHER" id="PTHR31183">
    <property type="entry name" value="TRICHOPLEIN KERATIN FILAMENT-BINDING PROTEIN FAMILY MEMBER"/>
    <property type="match status" value="1"/>
</dbReference>
<evidence type="ECO:0000256" key="6">
    <source>
        <dbReference type="ARBA" id="ARBA00033773"/>
    </source>
</evidence>
<gene>
    <name evidence="9" type="ORF">HF521_005474</name>
</gene>
<keyword evidence="2 7" id="KW-0175">Coiled coil</keyword>